<gene>
    <name evidence="3" type="primary">fes_2</name>
    <name evidence="3" type="ORF">NCTC10429_06056</name>
</gene>
<reference evidence="3 4" key="1">
    <citation type="submission" date="2018-06" db="EMBL/GenBank/DDBJ databases">
        <authorList>
            <consortium name="Pathogen Informatics"/>
            <person name="Doyle S."/>
        </authorList>
    </citation>
    <scope>NUCLEOTIDE SEQUENCE [LARGE SCALE GENOMIC DNA]</scope>
    <source>
        <strain evidence="3 4">NCTC10429</strain>
    </source>
</reference>
<dbReference type="Pfam" id="PF11806">
    <property type="entry name" value="Enterochelin_N"/>
    <property type="match status" value="1"/>
</dbReference>
<organism evidence="3 4">
    <name type="scientific">Escherichia coli</name>
    <dbReference type="NCBI Taxonomy" id="562"/>
    <lineage>
        <taxon>Bacteria</taxon>
        <taxon>Pseudomonadati</taxon>
        <taxon>Pseudomonadota</taxon>
        <taxon>Gammaproteobacteria</taxon>
        <taxon>Enterobacterales</taxon>
        <taxon>Enterobacteriaceae</taxon>
        <taxon>Escherichia</taxon>
    </lineage>
</organism>
<feature type="domain" description="Enterochelin esterase N-terminal" evidence="2">
    <location>
        <begin position="29"/>
        <end position="122"/>
    </location>
</feature>
<dbReference type="GO" id="GO:0005737">
    <property type="term" value="C:cytoplasm"/>
    <property type="evidence" value="ECO:0007669"/>
    <property type="project" value="InterPro"/>
</dbReference>
<evidence type="ECO:0000313" key="3">
    <source>
        <dbReference type="EMBL" id="STM59408.1"/>
    </source>
</evidence>
<evidence type="ECO:0000259" key="2">
    <source>
        <dbReference type="Pfam" id="PF11806"/>
    </source>
</evidence>
<dbReference type="Proteomes" id="UP000254088">
    <property type="component" value="Unassembled WGS sequence"/>
</dbReference>
<accession>A0A377E767</accession>
<proteinExistence type="inferred from homology"/>
<dbReference type="InterPro" id="IPR021764">
    <property type="entry name" value="Enterochelin_esterase_N"/>
</dbReference>
<evidence type="ECO:0000313" key="4">
    <source>
        <dbReference type="Proteomes" id="UP000254088"/>
    </source>
</evidence>
<dbReference type="GO" id="GO:0005506">
    <property type="term" value="F:iron ion binding"/>
    <property type="evidence" value="ECO:0007669"/>
    <property type="project" value="InterPro"/>
</dbReference>
<dbReference type="InterPro" id="IPR014756">
    <property type="entry name" value="Ig_E-set"/>
</dbReference>
<protein>
    <submittedName>
        <fullName evidence="3">Enterobactin/ferric enterobactin esterase</fullName>
    </submittedName>
</protein>
<dbReference type="SUPFAM" id="SSF81296">
    <property type="entry name" value="E set domains"/>
    <property type="match status" value="1"/>
</dbReference>
<dbReference type="InterPro" id="IPR013783">
    <property type="entry name" value="Ig-like_fold"/>
</dbReference>
<dbReference type="Gene3D" id="2.60.40.10">
    <property type="entry name" value="Immunoglobulins"/>
    <property type="match status" value="1"/>
</dbReference>
<dbReference type="EMBL" id="UGEX01000003">
    <property type="protein sequence ID" value="STM59408.1"/>
    <property type="molecule type" value="Genomic_DNA"/>
</dbReference>
<name>A0A377E767_ECOLX</name>
<dbReference type="GO" id="GO:0008849">
    <property type="term" value="F:enterochelin esterase activity"/>
    <property type="evidence" value="ECO:0007669"/>
    <property type="project" value="InterPro"/>
</dbReference>
<comment type="similarity">
    <text evidence="1">Belongs to the Fes family.</text>
</comment>
<dbReference type="AlphaFoldDB" id="A0A377E767"/>
<sequence>MTALKVGSESWWQSKHGPEWQRLNDEMFEVTFWWRDPQGSEEYSTIKRVWVYITGVTDHHQNSQPQSMQRIAGTNVWQWKTQLNANWRGSYCFIPTERDDIFSVPSPDRLELREGWRKLLPRR</sequence>
<evidence type="ECO:0000256" key="1">
    <source>
        <dbReference type="ARBA" id="ARBA00024201"/>
    </source>
</evidence>
<dbReference type="GO" id="GO:0006826">
    <property type="term" value="P:iron ion transport"/>
    <property type="evidence" value="ECO:0007669"/>
    <property type="project" value="InterPro"/>
</dbReference>